<sequence length="164" mass="17442">MPHSKQQRPRMEAPLEAKDIELYHLGRHRPGAPPPATSRNSSDDAMPRVAVRPALYVTSNPDKFWRTKRGIALSILVVLALLGGIVGGVIGAEKGNNDTSRRNFGLPSSTGLNSALATPSSAPSSVAPPRTETVTEIVSRSVPRRYLLSLVTDSAPEATPTAAQ</sequence>
<keyword evidence="2" id="KW-1133">Transmembrane helix</keyword>
<reference evidence="3 4" key="1">
    <citation type="journal article" date="2020" name="ISME J.">
        <title>Uncovering the hidden diversity of litter-decomposition mechanisms in mushroom-forming fungi.</title>
        <authorList>
            <person name="Floudas D."/>
            <person name="Bentzer J."/>
            <person name="Ahren D."/>
            <person name="Johansson T."/>
            <person name="Persson P."/>
            <person name="Tunlid A."/>
        </authorList>
    </citation>
    <scope>NUCLEOTIDE SEQUENCE [LARGE SCALE GENOMIC DNA]</scope>
    <source>
        <strain evidence="3 4">CBS 101986</strain>
    </source>
</reference>
<name>A0A8H5BUN5_9AGAR</name>
<feature type="compositionally biased region" description="Low complexity" evidence="1">
    <location>
        <begin position="114"/>
        <end position="129"/>
    </location>
</feature>
<feature type="region of interest" description="Disordered" evidence="1">
    <location>
        <begin position="23"/>
        <end position="45"/>
    </location>
</feature>
<dbReference type="AlphaFoldDB" id="A0A8H5BUN5"/>
<keyword evidence="4" id="KW-1185">Reference proteome</keyword>
<evidence type="ECO:0000313" key="3">
    <source>
        <dbReference type="EMBL" id="KAF5329541.1"/>
    </source>
</evidence>
<feature type="region of interest" description="Disordered" evidence="1">
    <location>
        <begin position="112"/>
        <end position="132"/>
    </location>
</feature>
<proteinExistence type="predicted"/>
<evidence type="ECO:0000256" key="2">
    <source>
        <dbReference type="SAM" id="Phobius"/>
    </source>
</evidence>
<protein>
    <submittedName>
        <fullName evidence="3">Uncharacterized protein</fullName>
    </submittedName>
</protein>
<evidence type="ECO:0000313" key="4">
    <source>
        <dbReference type="Proteomes" id="UP000567179"/>
    </source>
</evidence>
<keyword evidence="2" id="KW-0472">Membrane</keyword>
<feature type="transmembrane region" description="Helical" evidence="2">
    <location>
        <begin position="71"/>
        <end position="92"/>
    </location>
</feature>
<dbReference type="Proteomes" id="UP000567179">
    <property type="component" value="Unassembled WGS sequence"/>
</dbReference>
<keyword evidence="2" id="KW-0812">Transmembrane</keyword>
<gene>
    <name evidence="3" type="ORF">D9619_009362</name>
</gene>
<comment type="caution">
    <text evidence="3">The sequence shown here is derived from an EMBL/GenBank/DDBJ whole genome shotgun (WGS) entry which is preliminary data.</text>
</comment>
<organism evidence="3 4">
    <name type="scientific">Psilocybe cf. subviscida</name>
    <dbReference type="NCBI Taxonomy" id="2480587"/>
    <lineage>
        <taxon>Eukaryota</taxon>
        <taxon>Fungi</taxon>
        <taxon>Dikarya</taxon>
        <taxon>Basidiomycota</taxon>
        <taxon>Agaricomycotina</taxon>
        <taxon>Agaricomycetes</taxon>
        <taxon>Agaricomycetidae</taxon>
        <taxon>Agaricales</taxon>
        <taxon>Agaricineae</taxon>
        <taxon>Strophariaceae</taxon>
        <taxon>Psilocybe</taxon>
    </lineage>
</organism>
<dbReference type="EMBL" id="JAACJJ010000002">
    <property type="protein sequence ID" value="KAF5329541.1"/>
    <property type="molecule type" value="Genomic_DNA"/>
</dbReference>
<evidence type="ECO:0000256" key="1">
    <source>
        <dbReference type="SAM" id="MobiDB-lite"/>
    </source>
</evidence>
<accession>A0A8H5BUN5</accession>